<protein>
    <submittedName>
        <fullName evidence="1">Heme o synthase</fullName>
        <ecNumber evidence="1">2.5.1.141</ecNumber>
    </submittedName>
</protein>
<organism evidence="1 2">
    <name type="scientific">Pseudoalteromonas undina</name>
    <dbReference type="NCBI Taxonomy" id="43660"/>
    <lineage>
        <taxon>Bacteria</taxon>
        <taxon>Pseudomonadati</taxon>
        <taxon>Pseudomonadota</taxon>
        <taxon>Gammaproteobacteria</taxon>
        <taxon>Alteromonadales</taxon>
        <taxon>Pseudoalteromonadaceae</taxon>
        <taxon>Pseudoalteromonas</taxon>
    </lineage>
</organism>
<evidence type="ECO:0000313" key="2">
    <source>
        <dbReference type="Proteomes" id="UP001374952"/>
    </source>
</evidence>
<dbReference type="EMBL" id="JBAKAX010000016">
    <property type="protein sequence ID" value="MEL0605292.1"/>
    <property type="molecule type" value="Genomic_DNA"/>
</dbReference>
<evidence type="ECO:0000313" key="1">
    <source>
        <dbReference type="EMBL" id="MEL0605292.1"/>
    </source>
</evidence>
<keyword evidence="1" id="KW-0808">Transferase</keyword>
<dbReference type="Proteomes" id="UP001374952">
    <property type="component" value="Unassembled WGS sequence"/>
</dbReference>
<accession>A0ACC6R5U4</accession>
<gene>
    <name evidence="1" type="primary">cyoE</name>
    <name evidence="1" type="ORF">V6250_14050</name>
</gene>
<name>A0ACC6R5U4_9GAMM</name>
<comment type="caution">
    <text evidence="1">The sequence shown here is derived from an EMBL/GenBank/DDBJ whole genome shotgun (WGS) entry which is preliminary data.</text>
</comment>
<sequence>MALTLDKKELQVISAHPFIQRAYNLLQDYLAISKFKVVAMLVLTAWVGLALAPDVGRGITVQFISLLGIGLLSGAAAVINHVVDSEIDTKMARTRHRPVAKGRLSKTHALSFAGVIGFAGFIMLMLWANTLTAVLTLFALVGYAFIYTSFLKRATPQNIVIGGLAGAMPPLLGWVSETNQMAAAPWLLVMIIFTWTPPHFWALAIARKSDYERAKIPMLPVTHGIDFCKTCVVAYTILLALVCVLPYLIGMSGGIYLVGACVLNALFLYKAVKLKLAPDNSNAMDLFRFSIVHLMVLFVILFIDKWLPL</sequence>
<keyword evidence="2" id="KW-1185">Reference proteome</keyword>
<dbReference type="EC" id="2.5.1.141" evidence="1"/>
<reference evidence="1" key="1">
    <citation type="submission" date="2024-02" db="EMBL/GenBank/DDBJ databases">
        <title>Bacteria isolated from the canopy kelp, Nereocystis luetkeana.</title>
        <authorList>
            <person name="Pfister C.A."/>
            <person name="Younker I.T."/>
            <person name="Light S.H."/>
        </authorList>
    </citation>
    <scope>NUCLEOTIDE SEQUENCE</scope>
    <source>
        <strain evidence="1">TN.2.01</strain>
    </source>
</reference>
<proteinExistence type="predicted"/>